<evidence type="ECO:0000256" key="1">
    <source>
        <dbReference type="SAM" id="MobiDB-lite"/>
    </source>
</evidence>
<dbReference type="EMBL" id="QJNS01000247">
    <property type="protein sequence ID" value="RYO81602.1"/>
    <property type="molecule type" value="Genomic_DNA"/>
</dbReference>
<evidence type="ECO:0000313" key="2">
    <source>
        <dbReference type="EMBL" id="RYO81602.1"/>
    </source>
</evidence>
<keyword evidence="3" id="KW-1185">Reference proteome</keyword>
<sequence length="122" mass="13902">MISKEGYGYSNQEFGRGQVPQQGPEEQGPEEQGPEEQGPEEQGPEEQGQGLEQGGDQVVDQAPGMEHFAIRLPDHFDTVFYSPVRSNHSTRRKINERLKGIIEIMENLLHFERQRRTRVGEV</sequence>
<name>A0ABY0H0S2_9PEZI</name>
<protein>
    <submittedName>
        <fullName evidence="2">Uncharacterized protein</fullName>
    </submittedName>
</protein>
<feature type="compositionally biased region" description="Low complexity" evidence="1">
    <location>
        <begin position="45"/>
        <end position="57"/>
    </location>
</feature>
<feature type="compositionally biased region" description="Low complexity" evidence="1">
    <location>
        <begin position="15"/>
        <end position="26"/>
    </location>
</feature>
<proteinExistence type="predicted"/>
<evidence type="ECO:0000313" key="3">
    <source>
        <dbReference type="Proteomes" id="UP000294003"/>
    </source>
</evidence>
<comment type="caution">
    <text evidence="2">The sequence shown here is derived from an EMBL/GenBank/DDBJ whole genome shotgun (WGS) entry which is preliminary data.</text>
</comment>
<dbReference type="Proteomes" id="UP000294003">
    <property type="component" value="Unassembled WGS sequence"/>
</dbReference>
<reference evidence="2 3" key="1">
    <citation type="submission" date="2018-06" db="EMBL/GenBank/DDBJ databases">
        <title>Complete Genomes of Monosporascus.</title>
        <authorList>
            <person name="Robinson A.J."/>
            <person name="Natvig D.O."/>
        </authorList>
    </citation>
    <scope>NUCLEOTIDE SEQUENCE [LARGE SCALE GENOMIC DNA]</scope>
    <source>
        <strain evidence="2 3">CBS 609.92</strain>
    </source>
</reference>
<feature type="compositionally biased region" description="Acidic residues" evidence="1">
    <location>
        <begin position="27"/>
        <end position="44"/>
    </location>
</feature>
<accession>A0ABY0H0S2</accession>
<organism evidence="2 3">
    <name type="scientific">Monosporascus cannonballus</name>
    <dbReference type="NCBI Taxonomy" id="155416"/>
    <lineage>
        <taxon>Eukaryota</taxon>
        <taxon>Fungi</taxon>
        <taxon>Dikarya</taxon>
        <taxon>Ascomycota</taxon>
        <taxon>Pezizomycotina</taxon>
        <taxon>Sordariomycetes</taxon>
        <taxon>Xylariomycetidae</taxon>
        <taxon>Xylariales</taxon>
        <taxon>Xylariales incertae sedis</taxon>
        <taxon>Monosporascus</taxon>
    </lineage>
</organism>
<feature type="region of interest" description="Disordered" evidence="1">
    <location>
        <begin position="1"/>
        <end position="66"/>
    </location>
</feature>
<gene>
    <name evidence="2" type="ORF">DL762_007017</name>
</gene>